<evidence type="ECO:0000313" key="6">
    <source>
        <dbReference type="Proteomes" id="UP000663870"/>
    </source>
</evidence>
<dbReference type="Proteomes" id="UP000663864">
    <property type="component" value="Unassembled WGS sequence"/>
</dbReference>
<keyword evidence="6" id="KW-1185">Reference proteome</keyword>
<reference evidence="3" key="1">
    <citation type="submission" date="2021-02" db="EMBL/GenBank/DDBJ databases">
        <authorList>
            <person name="Nowell W R."/>
        </authorList>
    </citation>
    <scope>NUCLEOTIDE SEQUENCE</scope>
</reference>
<dbReference type="OrthoDB" id="5833121at2759"/>
<protein>
    <submittedName>
        <fullName evidence="3">Uncharacterized protein</fullName>
    </submittedName>
</protein>
<dbReference type="AlphaFoldDB" id="A0A813YC15"/>
<gene>
    <name evidence="4" type="ORF">JXQ802_LOCUS13507</name>
    <name evidence="2" type="ORF">PYM288_LOCUS6528</name>
    <name evidence="1" type="ORF">RFH988_LOCUS5117</name>
    <name evidence="3" type="ORF">ZHD862_LOCUS6437</name>
</gene>
<evidence type="ECO:0000313" key="3">
    <source>
        <dbReference type="EMBL" id="CAF0882062.1"/>
    </source>
</evidence>
<proteinExistence type="predicted"/>
<evidence type="ECO:0000313" key="5">
    <source>
        <dbReference type="Proteomes" id="UP000663864"/>
    </source>
</evidence>
<dbReference type="Proteomes" id="UP000663870">
    <property type="component" value="Unassembled WGS sequence"/>
</dbReference>
<accession>A0A813YC15</accession>
<evidence type="ECO:0000313" key="1">
    <source>
        <dbReference type="EMBL" id="CAF0824643.1"/>
    </source>
</evidence>
<evidence type="ECO:0000313" key="4">
    <source>
        <dbReference type="EMBL" id="CAF0987737.1"/>
    </source>
</evidence>
<dbReference type="EMBL" id="CAJNOH010000073">
    <property type="protein sequence ID" value="CAF0840148.1"/>
    <property type="molecule type" value="Genomic_DNA"/>
</dbReference>
<organism evidence="3 5">
    <name type="scientific">Rotaria sordida</name>
    <dbReference type="NCBI Taxonomy" id="392033"/>
    <lineage>
        <taxon>Eukaryota</taxon>
        <taxon>Metazoa</taxon>
        <taxon>Spiralia</taxon>
        <taxon>Gnathifera</taxon>
        <taxon>Rotifera</taxon>
        <taxon>Eurotatoria</taxon>
        <taxon>Bdelloidea</taxon>
        <taxon>Philodinida</taxon>
        <taxon>Philodinidae</taxon>
        <taxon>Rotaria</taxon>
    </lineage>
</organism>
<dbReference type="EMBL" id="CAJNOT010000181">
    <property type="protein sequence ID" value="CAF0882062.1"/>
    <property type="molecule type" value="Genomic_DNA"/>
</dbReference>
<sequence>MGFIKFYKTRLSPIVTITAILVGIHISWWSIQQNPALVAPSQRRHHLLGFLPLEYIRPDIIGWNRTARAREALTKTQDKRQ</sequence>
<dbReference type="Proteomes" id="UP000663882">
    <property type="component" value="Unassembled WGS sequence"/>
</dbReference>
<comment type="caution">
    <text evidence="3">The sequence shown here is derived from an EMBL/GenBank/DDBJ whole genome shotgun (WGS) entry which is preliminary data.</text>
</comment>
<dbReference type="EMBL" id="CAJNOL010000292">
    <property type="protein sequence ID" value="CAF0987737.1"/>
    <property type="molecule type" value="Genomic_DNA"/>
</dbReference>
<evidence type="ECO:0000313" key="2">
    <source>
        <dbReference type="EMBL" id="CAF0840148.1"/>
    </source>
</evidence>
<dbReference type="Proteomes" id="UP000663854">
    <property type="component" value="Unassembled WGS sequence"/>
</dbReference>
<dbReference type="EMBL" id="CAJNOO010000141">
    <property type="protein sequence ID" value="CAF0824643.1"/>
    <property type="molecule type" value="Genomic_DNA"/>
</dbReference>
<name>A0A813YC15_9BILA</name>